<dbReference type="GO" id="GO:0005990">
    <property type="term" value="P:lactose catabolic process"/>
    <property type="evidence" value="ECO:0007669"/>
    <property type="project" value="TreeGrafter"/>
</dbReference>
<proteinExistence type="inferred from homology"/>
<dbReference type="SUPFAM" id="SSF74650">
    <property type="entry name" value="Galactose mutarotase-like"/>
    <property type="match status" value="1"/>
</dbReference>
<name>A0A0C3GAF2_OIDMZ</name>
<keyword evidence="9" id="KW-1185">Reference proteome</keyword>
<evidence type="ECO:0000259" key="7">
    <source>
        <dbReference type="SMART" id="SM01038"/>
    </source>
</evidence>
<dbReference type="Pfam" id="PF02929">
    <property type="entry name" value="Bgal_small_N"/>
    <property type="match status" value="1"/>
</dbReference>
<reference evidence="8 9" key="1">
    <citation type="submission" date="2014-04" db="EMBL/GenBank/DDBJ databases">
        <authorList>
            <consortium name="DOE Joint Genome Institute"/>
            <person name="Kuo A."/>
            <person name="Martino E."/>
            <person name="Perotto S."/>
            <person name="Kohler A."/>
            <person name="Nagy L.G."/>
            <person name="Floudas D."/>
            <person name="Copeland A."/>
            <person name="Barry K.W."/>
            <person name="Cichocki N."/>
            <person name="Veneault-Fourrey C."/>
            <person name="LaButti K."/>
            <person name="Lindquist E.A."/>
            <person name="Lipzen A."/>
            <person name="Lundell T."/>
            <person name="Morin E."/>
            <person name="Murat C."/>
            <person name="Sun H."/>
            <person name="Tunlid A."/>
            <person name="Henrissat B."/>
            <person name="Grigoriev I.V."/>
            <person name="Hibbett D.S."/>
            <person name="Martin F."/>
            <person name="Nordberg H.P."/>
            <person name="Cantor M.N."/>
            <person name="Hua S.X."/>
        </authorList>
    </citation>
    <scope>NUCLEOTIDE SEQUENCE [LARGE SCALE GENOMIC DNA]</scope>
    <source>
        <strain evidence="8 9">Zn</strain>
    </source>
</reference>
<dbReference type="PANTHER" id="PTHR46323:SF2">
    <property type="entry name" value="BETA-GALACTOSIDASE"/>
    <property type="match status" value="1"/>
</dbReference>
<dbReference type="Pfam" id="PF00703">
    <property type="entry name" value="Glyco_hydro_2"/>
    <property type="match status" value="1"/>
</dbReference>
<dbReference type="InterPro" id="IPR006102">
    <property type="entry name" value="Ig-like_GH2"/>
</dbReference>
<dbReference type="InterPro" id="IPR006101">
    <property type="entry name" value="Glyco_hydro_2"/>
</dbReference>
<dbReference type="InterPro" id="IPR008979">
    <property type="entry name" value="Galactose-bd-like_sf"/>
</dbReference>
<dbReference type="SUPFAM" id="SSF49785">
    <property type="entry name" value="Galactose-binding domain-like"/>
    <property type="match status" value="1"/>
</dbReference>
<dbReference type="STRING" id="913774.A0A0C3GAF2"/>
<dbReference type="SMART" id="SM01038">
    <property type="entry name" value="Bgal_small_N"/>
    <property type="match status" value="1"/>
</dbReference>
<dbReference type="GO" id="GO:0030246">
    <property type="term" value="F:carbohydrate binding"/>
    <property type="evidence" value="ECO:0007669"/>
    <property type="project" value="InterPro"/>
</dbReference>
<evidence type="ECO:0000313" key="8">
    <source>
        <dbReference type="EMBL" id="KIM93160.1"/>
    </source>
</evidence>
<dbReference type="InterPro" id="IPR036156">
    <property type="entry name" value="Beta-gal/glucu_dom_sf"/>
</dbReference>
<organism evidence="8 9">
    <name type="scientific">Oidiodendron maius (strain Zn)</name>
    <dbReference type="NCBI Taxonomy" id="913774"/>
    <lineage>
        <taxon>Eukaryota</taxon>
        <taxon>Fungi</taxon>
        <taxon>Dikarya</taxon>
        <taxon>Ascomycota</taxon>
        <taxon>Pezizomycotina</taxon>
        <taxon>Leotiomycetes</taxon>
        <taxon>Leotiomycetes incertae sedis</taxon>
        <taxon>Myxotrichaceae</taxon>
        <taxon>Oidiodendron</taxon>
    </lineage>
</organism>
<dbReference type="Gene3D" id="2.60.120.260">
    <property type="entry name" value="Galactose-binding domain-like"/>
    <property type="match status" value="1"/>
</dbReference>
<dbReference type="Pfam" id="PF02837">
    <property type="entry name" value="Glyco_hydro_2_N"/>
    <property type="match status" value="1"/>
</dbReference>
<dbReference type="EMBL" id="KN832899">
    <property type="protein sequence ID" value="KIM93160.1"/>
    <property type="molecule type" value="Genomic_DNA"/>
</dbReference>
<dbReference type="OrthoDB" id="408532at2759"/>
<dbReference type="InterPro" id="IPR011013">
    <property type="entry name" value="Gal_mutarotase_sf_dom"/>
</dbReference>
<evidence type="ECO:0000256" key="3">
    <source>
        <dbReference type="ARBA" id="ARBA00012756"/>
    </source>
</evidence>
<evidence type="ECO:0000256" key="2">
    <source>
        <dbReference type="ARBA" id="ARBA00007401"/>
    </source>
</evidence>
<feature type="domain" description="Beta galactosidase small chain/" evidence="7">
    <location>
        <begin position="737"/>
        <end position="1011"/>
    </location>
</feature>
<comment type="similarity">
    <text evidence="2">Belongs to the glycosyl hydrolase 2 family.</text>
</comment>
<dbReference type="InterPro" id="IPR050347">
    <property type="entry name" value="Bact_Beta-galactosidase"/>
</dbReference>
<evidence type="ECO:0000313" key="9">
    <source>
        <dbReference type="Proteomes" id="UP000054321"/>
    </source>
</evidence>
<keyword evidence="4" id="KW-0378">Hydrolase</keyword>
<sequence>MSFPAIQPDWNNLRVLHRNTLPPRSHFHLYTDEQKALTFDRTQSEYKSLNGQWKFRYDLSPYEAPSWNDVDPSSWADIRVPGMWQLQGYGKPHYTNVDYPFPVDPPNVPSMNETGSYWRQFDVPSKWQGQQIRIRFEGVDSSFHLWINGENVGYSQGSRNPSEFDITPFVNVGVDAVNTIAVRVYKFCDGSYIEDQDQWWLSGIFRDVYLVPFLQNSIVDYSVVTELDDTYQSANLKVTVEIQGQHGCLHVKLLGQKGEYIKEGEGNSTDIISLPVKPHLWSAEEPYLYNLVIWFGKRVISQHVGFRRTEQRGSNFLVNGEPIILYGVNRHEHHHLYGRAVPYESMRADLILMKQHNINAIRTSHQPNDPRFYDVCDELGFYIIAEADLECHGFDPPERAKLAEEGTSLTGLKLQEVVFKRAAKWTTDNPEWRDAYLDRAIQLVQRFKNHPSIIFWSLGNEAFYGQNFAAMYHWIKKADPTRLVHYEGDREGVTTDMYSVMYPEIEDMLKWISEKPDRPLILCEYGHAMGNGPGGIKEYVAAFREKDLLQGGFIWEWCNHGLLTEMGGTSFYAYGGDFGDQPNDADFVMDGLVFSDHSPTPGLTDYKKAIEPVTVDYVDGQINIRNHHAFLSLDHLACYWSVTEEDGNASASPVEIALPSIPAGESRSLGIQFSRRYSSNEAWLKVEFRLKHDTAWASKGYEVAWADIRLSTNDKRRLPAQPQAVGLRMKEQQGRLIIVHPETNAEFSFDLARGKLSWASARGTVWEKGPELAVYRALTQNDRGFGGDAQIWNRYRIHMMQTHVRKVNWEAHEGAVVVIVEIRLAPPVLEWSVNATMTYTIYGTGMEIHTKGSFSGNHPETVPRIGLTTYLADGFESCTWFGRGPGESYKDKKESSKFGLYTSSVDNLFTDYEYPQENGSRADTRWVELQSKAIGVSLRATMESPFHFTARHYDTEALDQAKHPHDLHKLKQTVLHLDYDNHGIGTGSCGPCPRPEYRLYAREFEFRTSLNIAEDNAE</sequence>
<dbReference type="GO" id="GO:0004565">
    <property type="term" value="F:beta-galactosidase activity"/>
    <property type="evidence" value="ECO:0007669"/>
    <property type="project" value="UniProtKB-EC"/>
</dbReference>
<accession>A0A0C3GAF2</accession>
<reference evidence="9" key="2">
    <citation type="submission" date="2015-01" db="EMBL/GenBank/DDBJ databases">
        <title>Evolutionary Origins and Diversification of the Mycorrhizal Mutualists.</title>
        <authorList>
            <consortium name="DOE Joint Genome Institute"/>
            <consortium name="Mycorrhizal Genomics Consortium"/>
            <person name="Kohler A."/>
            <person name="Kuo A."/>
            <person name="Nagy L.G."/>
            <person name="Floudas D."/>
            <person name="Copeland A."/>
            <person name="Barry K.W."/>
            <person name="Cichocki N."/>
            <person name="Veneault-Fourrey C."/>
            <person name="LaButti K."/>
            <person name="Lindquist E.A."/>
            <person name="Lipzen A."/>
            <person name="Lundell T."/>
            <person name="Morin E."/>
            <person name="Murat C."/>
            <person name="Riley R."/>
            <person name="Ohm R."/>
            <person name="Sun H."/>
            <person name="Tunlid A."/>
            <person name="Henrissat B."/>
            <person name="Grigoriev I.V."/>
            <person name="Hibbett D.S."/>
            <person name="Martin F."/>
        </authorList>
    </citation>
    <scope>NUCLEOTIDE SEQUENCE [LARGE SCALE GENOMIC DNA]</scope>
    <source>
        <strain evidence="9">Zn</strain>
    </source>
</reference>
<keyword evidence="5" id="KW-0326">Glycosidase</keyword>
<dbReference type="InterPro" id="IPR006104">
    <property type="entry name" value="Glyco_hydro_2_N"/>
</dbReference>
<dbReference type="HOGENOM" id="CLU_002346_0_0_1"/>
<dbReference type="InterPro" id="IPR006103">
    <property type="entry name" value="Glyco_hydro_2_cat"/>
</dbReference>
<dbReference type="AlphaFoldDB" id="A0A0C3GAF2"/>
<dbReference type="Proteomes" id="UP000054321">
    <property type="component" value="Unassembled WGS sequence"/>
</dbReference>
<dbReference type="PRINTS" id="PR00132">
    <property type="entry name" value="GLHYDRLASE2"/>
</dbReference>
<evidence type="ECO:0000256" key="6">
    <source>
        <dbReference type="ARBA" id="ARBA00032230"/>
    </source>
</evidence>
<dbReference type="InParanoid" id="A0A0C3GAF2"/>
<protein>
    <recommendedName>
        <fullName evidence="3">beta-galactosidase</fullName>
        <ecNumber evidence="3">3.2.1.23</ecNumber>
    </recommendedName>
    <alternativeName>
        <fullName evidence="6">Lactase</fullName>
    </alternativeName>
</protein>
<dbReference type="InterPro" id="IPR032312">
    <property type="entry name" value="LacZ_4"/>
</dbReference>
<evidence type="ECO:0000256" key="5">
    <source>
        <dbReference type="ARBA" id="ARBA00023295"/>
    </source>
</evidence>
<dbReference type="InterPro" id="IPR013783">
    <property type="entry name" value="Ig-like_fold"/>
</dbReference>
<dbReference type="PROSITE" id="PS00608">
    <property type="entry name" value="GLYCOSYL_HYDROL_F2_2"/>
    <property type="match status" value="1"/>
</dbReference>
<dbReference type="FunFam" id="3.20.20.80:FF:000018">
    <property type="entry name" value="Beta-galactosidase"/>
    <property type="match status" value="1"/>
</dbReference>
<dbReference type="SUPFAM" id="SSF51445">
    <property type="entry name" value="(Trans)glycosidases"/>
    <property type="match status" value="1"/>
</dbReference>
<dbReference type="GO" id="GO:0009341">
    <property type="term" value="C:beta-galactosidase complex"/>
    <property type="evidence" value="ECO:0007669"/>
    <property type="project" value="InterPro"/>
</dbReference>
<dbReference type="InterPro" id="IPR014718">
    <property type="entry name" value="GH-type_carb-bd"/>
</dbReference>
<dbReference type="EC" id="3.2.1.23" evidence="3"/>
<comment type="catalytic activity">
    <reaction evidence="1">
        <text>Hydrolysis of terminal non-reducing beta-D-galactose residues in beta-D-galactosides.</text>
        <dbReference type="EC" id="3.2.1.23"/>
    </reaction>
</comment>
<evidence type="ECO:0000256" key="4">
    <source>
        <dbReference type="ARBA" id="ARBA00022801"/>
    </source>
</evidence>
<dbReference type="Gene3D" id="2.70.98.10">
    <property type="match status" value="1"/>
</dbReference>
<dbReference type="Gene3D" id="2.60.40.10">
    <property type="entry name" value="Immunoglobulins"/>
    <property type="match status" value="2"/>
</dbReference>
<evidence type="ECO:0000256" key="1">
    <source>
        <dbReference type="ARBA" id="ARBA00001412"/>
    </source>
</evidence>
<dbReference type="InterPro" id="IPR004199">
    <property type="entry name" value="B-gal_small/dom_5"/>
</dbReference>
<dbReference type="Pfam" id="PF02836">
    <property type="entry name" value="Glyco_hydro_2_C"/>
    <property type="match status" value="1"/>
</dbReference>
<dbReference type="Gene3D" id="3.20.20.80">
    <property type="entry name" value="Glycosidases"/>
    <property type="match status" value="1"/>
</dbReference>
<gene>
    <name evidence="8" type="ORF">OIDMADRAFT_138408</name>
</gene>
<dbReference type="Pfam" id="PF16353">
    <property type="entry name" value="LacZ_4"/>
    <property type="match status" value="1"/>
</dbReference>
<dbReference type="InterPro" id="IPR023232">
    <property type="entry name" value="Glyco_hydro_2_AS"/>
</dbReference>
<dbReference type="PANTHER" id="PTHR46323">
    <property type="entry name" value="BETA-GALACTOSIDASE"/>
    <property type="match status" value="1"/>
</dbReference>
<dbReference type="SUPFAM" id="SSF49303">
    <property type="entry name" value="beta-Galactosidase/glucuronidase domain"/>
    <property type="match status" value="2"/>
</dbReference>
<dbReference type="InterPro" id="IPR017853">
    <property type="entry name" value="GH"/>
</dbReference>